<evidence type="ECO:0000313" key="2">
    <source>
        <dbReference type="Proteomes" id="UP001642484"/>
    </source>
</evidence>
<proteinExistence type="predicted"/>
<accession>A0ABP0S189</accession>
<protein>
    <recommendedName>
        <fullName evidence="3">PiggyBac transposable element-derived protein domain-containing protein</fullName>
    </recommendedName>
</protein>
<dbReference type="EMBL" id="CAXAMN010026828">
    <property type="protein sequence ID" value="CAK9106103.1"/>
    <property type="molecule type" value="Genomic_DNA"/>
</dbReference>
<comment type="caution">
    <text evidence="1">The sequence shown here is derived from an EMBL/GenBank/DDBJ whole genome shotgun (WGS) entry which is preliminary data.</text>
</comment>
<organism evidence="1 2">
    <name type="scientific">Durusdinium trenchii</name>
    <dbReference type="NCBI Taxonomy" id="1381693"/>
    <lineage>
        <taxon>Eukaryota</taxon>
        <taxon>Sar</taxon>
        <taxon>Alveolata</taxon>
        <taxon>Dinophyceae</taxon>
        <taxon>Suessiales</taxon>
        <taxon>Symbiodiniaceae</taxon>
        <taxon>Durusdinium</taxon>
    </lineage>
</organism>
<feature type="non-terminal residue" evidence="1">
    <location>
        <position position="1"/>
    </location>
</feature>
<dbReference type="Proteomes" id="UP001642484">
    <property type="component" value="Unassembled WGS sequence"/>
</dbReference>
<reference evidence="1 2" key="1">
    <citation type="submission" date="2024-02" db="EMBL/GenBank/DDBJ databases">
        <authorList>
            <person name="Chen Y."/>
            <person name="Shah S."/>
            <person name="Dougan E. K."/>
            <person name="Thang M."/>
            <person name="Chan C."/>
        </authorList>
    </citation>
    <scope>NUCLEOTIDE SEQUENCE [LARGE SCALE GENOMIC DNA]</scope>
</reference>
<feature type="non-terminal residue" evidence="1">
    <location>
        <position position="96"/>
    </location>
</feature>
<sequence>ARRVLVEWGNTIPVTGLAVTGQLRIVGFYRHLGTVLQSGTALRRDLAAKYGTAHQTMTKFKSQLFCNKQMPLRVKVQYFRSLVLSAIFYNSATWML</sequence>
<evidence type="ECO:0008006" key="3">
    <source>
        <dbReference type="Google" id="ProtNLM"/>
    </source>
</evidence>
<gene>
    <name evidence="1" type="ORF">CCMP2556_LOCUS49622</name>
</gene>
<name>A0ABP0S189_9DINO</name>
<evidence type="ECO:0000313" key="1">
    <source>
        <dbReference type="EMBL" id="CAK9106103.1"/>
    </source>
</evidence>
<keyword evidence="2" id="KW-1185">Reference proteome</keyword>